<evidence type="ECO:0000313" key="1">
    <source>
        <dbReference type="EMBL" id="SJZ98307.1"/>
    </source>
</evidence>
<dbReference type="AlphaFoldDB" id="A0A1T4Q441"/>
<proteinExistence type="predicted"/>
<organism evidence="1 2">
    <name type="scientific">Eubacterium ruminantium</name>
    <dbReference type="NCBI Taxonomy" id="42322"/>
    <lineage>
        <taxon>Bacteria</taxon>
        <taxon>Bacillati</taxon>
        <taxon>Bacillota</taxon>
        <taxon>Clostridia</taxon>
        <taxon>Eubacteriales</taxon>
        <taxon>Eubacteriaceae</taxon>
        <taxon>Eubacterium</taxon>
    </lineage>
</organism>
<evidence type="ECO:0000313" key="2">
    <source>
        <dbReference type="Proteomes" id="UP000189857"/>
    </source>
</evidence>
<dbReference type="Proteomes" id="UP000189857">
    <property type="component" value="Unassembled WGS sequence"/>
</dbReference>
<accession>A0A1T4Q441</accession>
<dbReference type="EMBL" id="FUXA01000016">
    <property type="protein sequence ID" value="SJZ98307.1"/>
    <property type="molecule type" value="Genomic_DNA"/>
</dbReference>
<protein>
    <submittedName>
        <fullName evidence="1">Uncharacterized protein</fullName>
    </submittedName>
</protein>
<reference evidence="1 2" key="1">
    <citation type="submission" date="2017-02" db="EMBL/GenBank/DDBJ databases">
        <authorList>
            <person name="Peterson S.W."/>
        </authorList>
    </citation>
    <scope>NUCLEOTIDE SEQUENCE [LARGE SCALE GENOMIC DNA]</scope>
    <source>
        <strain evidence="1 2">ATCC 17233</strain>
    </source>
</reference>
<gene>
    <name evidence="1" type="ORF">SAMN02745110_02241</name>
</gene>
<name>A0A1T4Q441_9FIRM</name>
<keyword evidence="2" id="KW-1185">Reference proteome</keyword>
<dbReference type="RefSeq" id="WP_078788037.1">
    <property type="nucleotide sequence ID" value="NZ_FMTO01000014.1"/>
</dbReference>
<sequence>MAIDFSKNATHVVAFPSKVASAMGQYGHVINFVMNANVDNSVLGTKGTYVSFDQYNRVEVADNKVEGVIREINNSEGGNYVEFTKLDGQIFFVYNTPKSPYPEVELRDEALFYNASGDVTQGMELHLGDLVSLSDAAFTGTPAVGKTVKYSAGKYVVQ</sequence>